<evidence type="ECO:0000256" key="2">
    <source>
        <dbReference type="ARBA" id="ARBA00022676"/>
    </source>
</evidence>
<dbReference type="SUPFAM" id="SSF53756">
    <property type="entry name" value="UDP-Glycosyltransferase/glycogen phosphorylase"/>
    <property type="match status" value="1"/>
</dbReference>
<name>A0A151QQA3_CAJCA</name>
<dbReference type="PANTHER" id="PTHR48047">
    <property type="entry name" value="GLYCOSYLTRANSFERASE"/>
    <property type="match status" value="1"/>
</dbReference>
<feature type="domain" description="Glycosyltransferase N-terminal" evidence="6">
    <location>
        <begin position="15"/>
        <end position="248"/>
    </location>
</feature>
<evidence type="ECO:0000256" key="5">
    <source>
        <dbReference type="RuleBase" id="RU362057"/>
    </source>
</evidence>
<evidence type="ECO:0000313" key="8">
    <source>
        <dbReference type="Proteomes" id="UP000075243"/>
    </source>
</evidence>
<accession>A0A151QQA3</accession>
<dbReference type="Proteomes" id="UP000075243">
    <property type="component" value="Unassembled WGS sequence"/>
</dbReference>
<dbReference type="InterPro" id="IPR035595">
    <property type="entry name" value="UDP_glycos_trans_CS"/>
</dbReference>
<dbReference type="FunFam" id="3.40.50.2000:FF:000060">
    <property type="entry name" value="Glycosyltransferase"/>
    <property type="match status" value="1"/>
</dbReference>
<reference evidence="7" key="1">
    <citation type="journal article" date="2012" name="Nat. Biotechnol.">
        <title>Draft genome sequence of pigeonpea (Cajanus cajan), an orphan legume crop of resource-poor farmers.</title>
        <authorList>
            <person name="Varshney R.K."/>
            <person name="Chen W."/>
            <person name="Li Y."/>
            <person name="Bharti A.K."/>
            <person name="Saxena R.K."/>
            <person name="Schlueter J.A."/>
            <person name="Donoghue M.T."/>
            <person name="Azam S."/>
            <person name="Fan G."/>
            <person name="Whaley A.M."/>
            <person name="Farmer A.D."/>
            <person name="Sheridan J."/>
            <person name="Iwata A."/>
            <person name="Tuteja R."/>
            <person name="Penmetsa R.V."/>
            <person name="Wu W."/>
            <person name="Upadhyaya H.D."/>
            <person name="Yang S.P."/>
            <person name="Shah T."/>
            <person name="Saxena K.B."/>
            <person name="Michael T."/>
            <person name="McCombie W.R."/>
            <person name="Yang B."/>
            <person name="Zhang G."/>
            <person name="Yang H."/>
            <person name="Wang J."/>
            <person name="Spillane C."/>
            <person name="Cook D.R."/>
            <person name="May G.D."/>
            <person name="Xu X."/>
            <person name="Jackson S.A."/>
        </authorList>
    </citation>
    <scope>NUCLEOTIDE SEQUENCE [LARGE SCALE GENOMIC DNA]</scope>
</reference>
<evidence type="ECO:0000256" key="4">
    <source>
        <dbReference type="RuleBase" id="RU003718"/>
    </source>
</evidence>
<organism evidence="7 8">
    <name type="scientific">Cajanus cajan</name>
    <name type="common">Pigeon pea</name>
    <name type="synonym">Cajanus indicus</name>
    <dbReference type="NCBI Taxonomy" id="3821"/>
    <lineage>
        <taxon>Eukaryota</taxon>
        <taxon>Viridiplantae</taxon>
        <taxon>Streptophyta</taxon>
        <taxon>Embryophyta</taxon>
        <taxon>Tracheophyta</taxon>
        <taxon>Spermatophyta</taxon>
        <taxon>Magnoliopsida</taxon>
        <taxon>eudicotyledons</taxon>
        <taxon>Gunneridae</taxon>
        <taxon>Pentapetalae</taxon>
        <taxon>rosids</taxon>
        <taxon>fabids</taxon>
        <taxon>Fabales</taxon>
        <taxon>Fabaceae</taxon>
        <taxon>Papilionoideae</taxon>
        <taxon>50 kb inversion clade</taxon>
        <taxon>NPAAA clade</taxon>
        <taxon>indigoferoid/millettioid clade</taxon>
        <taxon>Phaseoleae</taxon>
        <taxon>Cajanus</taxon>
    </lineage>
</organism>
<keyword evidence="2 4" id="KW-0328">Glycosyltransferase</keyword>
<dbReference type="InterPro" id="IPR058980">
    <property type="entry name" value="Glyco_transf_N"/>
</dbReference>
<evidence type="ECO:0000259" key="6">
    <source>
        <dbReference type="Pfam" id="PF26168"/>
    </source>
</evidence>
<sequence>MTIVSGKERPVQKHVLVIPFPAQGHMIPLLDLTRKLASNPSLAITVVTTPANRPLLSALLSSHPSIHTLLLPFPHHPSVPPGIENVKDMPHLIRAITLSLSHLHRPLLRWLRSHPSPPTLIISDMFLGWTQNLGLPRLVFSPSAAFTFSTMCFLWIHLPKPTNHPSDVVSYHTLPNSPEFPWCQVSPMFRSYTAGDEDSENLKEWFLGNLASWGLLVNSFADLERPYFDFLTKELGHDRVWAVGPLLPEDESSVKDRGGTSSVSVNDVVSWLDKMEERKVVYICFGSQSILSGDQKEAIKSGLVKSGVHFVWSIKEEKEEAENEDEFNGKGLVIRGWAPQLVILRHRAVGAFLTHCGWNSVLEAVVAGVPMLAWPMTADQFINATLLVDELKIARRVCEGAQTVPDSDSLARVLADSVSGNGAEMSRALELKDAALHAVREGGSSHRDLQCFVERILSPLD</sequence>
<evidence type="ECO:0000313" key="7">
    <source>
        <dbReference type="EMBL" id="KYP32465.1"/>
    </source>
</evidence>
<keyword evidence="3 4" id="KW-0808">Transferase</keyword>
<dbReference type="EMBL" id="KQ485266">
    <property type="protein sequence ID" value="KYP32465.1"/>
    <property type="molecule type" value="Genomic_DNA"/>
</dbReference>
<comment type="similarity">
    <text evidence="1 4">Belongs to the UDP-glycosyltransferase family.</text>
</comment>
<dbReference type="Gene3D" id="3.40.50.2000">
    <property type="entry name" value="Glycogen Phosphorylase B"/>
    <property type="match status" value="2"/>
</dbReference>
<dbReference type="PROSITE" id="PS00375">
    <property type="entry name" value="UDPGT"/>
    <property type="match status" value="1"/>
</dbReference>
<keyword evidence="8" id="KW-1185">Reference proteome</keyword>
<dbReference type="GO" id="GO:0080046">
    <property type="term" value="F:quercetin 4'-O-glucosyltransferase activity"/>
    <property type="evidence" value="ECO:0007669"/>
    <property type="project" value="EnsemblPlants"/>
</dbReference>
<dbReference type="Pfam" id="PF26168">
    <property type="entry name" value="Glyco_transf_N"/>
    <property type="match status" value="1"/>
</dbReference>
<dbReference type="EC" id="2.4.1.-" evidence="5"/>
<dbReference type="AlphaFoldDB" id="A0A151QQA3"/>
<evidence type="ECO:0000256" key="1">
    <source>
        <dbReference type="ARBA" id="ARBA00009995"/>
    </source>
</evidence>
<dbReference type="PANTHER" id="PTHR48047:SF8">
    <property type="entry name" value="FLAVONOL 3-O-GLUCOSYLTRANSFERASE UGT89B1"/>
    <property type="match status" value="1"/>
</dbReference>
<dbReference type="GO" id="GO:0080044">
    <property type="term" value="F:quercetin 7-O-glucosyltransferase activity"/>
    <property type="evidence" value="ECO:0007669"/>
    <property type="project" value="EnsemblPlants"/>
</dbReference>
<evidence type="ECO:0000256" key="3">
    <source>
        <dbReference type="ARBA" id="ARBA00022679"/>
    </source>
</evidence>
<protein>
    <recommendedName>
        <fullName evidence="5">Glycosyltransferase</fullName>
        <ecNumber evidence="5">2.4.1.-</ecNumber>
    </recommendedName>
</protein>
<proteinExistence type="inferred from homology"/>
<dbReference type="OrthoDB" id="5835829at2759"/>
<dbReference type="GO" id="GO:1901734">
    <property type="term" value="P:quercetin biosynthetic process"/>
    <property type="evidence" value="ECO:0007669"/>
    <property type="project" value="EnsemblPlants"/>
</dbReference>
<dbReference type="GO" id="GO:0080043">
    <property type="term" value="F:quercetin 3-O-glucosyltransferase activity"/>
    <property type="evidence" value="ECO:0007669"/>
    <property type="project" value="EnsemblPlants"/>
</dbReference>
<dbReference type="OMA" id="KVVYVCF"/>
<dbReference type="InterPro" id="IPR002213">
    <property type="entry name" value="UDP_glucos_trans"/>
</dbReference>
<dbReference type="Pfam" id="PF00201">
    <property type="entry name" value="UDPGT"/>
    <property type="match status" value="1"/>
</dbReference>
<gene>
    <name evidence="7" type="ORF">KK1_046862</name>
</gene>
<dbReference type="Gramene" id="C.cajan_48277.t">
    <property type="protein sequence ID" value="C.cajan_48277.t.cds1"/>
    <property type="gene ID" value="C.cajan_48277"/>
</dbReference>
<dbReference type="CDD" id="cd03784">
    <property type="entry name" value="GT1_Gtf-like"/>
    <property type="match status" value="1"/>
</dbReference>